<evidence type="ECO:0000313" key="2">
    <source>
        <dbReference type="EMBL" id="KAK5861845.1"/>
    </source>
</evidence>
<protein>
    <submittedName>
        <fullName evidence="2">Uncharacterized protein</fullName>
    </submittedName>
</protein>
<evidence type="ECO:0000313" key="3">
    <source>
        <dbReference type="Proteomes" id="UP001346869"/>
    </source>
</evidence>
<keyword evidence="3" id="KW-1185">Reference proteome</keyword>
<reference evidence="2 3" key="2">
    <citation type="journal article" date="2023" name="Mol. Biol. Evol.">
        <title>Genomics of Secondarily Temperate Adaptation in the Only Non-Antarctic Icefish.</title>
        <authorList>
            <person name="Rivera-Colon A.G."/>
            <person name="Rayamajhi N."/>
            <person name="Minhas B.F."/>
            <person name="Madrigal G."/>
            <person name="Bilyk K.T."/>
            <person name="Yoon V."/>
            <person name="Hune M."/>
            <person name="Gregory S."/>
            <person name="Cheng C.H.C."/>
            <person name="Catchen J.M."/>
        </authorList>
    </citation>
    <scope>NUCLEOTIDE SEQUENCE [LARGE SCALE GENOMIC DNA]</scope>
    <source>
        <strain evidence="2">JMC-PN-2008</strain>
    </source>
</reference>
<feature type="transmembrane region" description="Helical" evidence="1">
    <location>
        <begin position="40"/>
        <end position="64"/>
    </location>
</feature>
<keyword evidence="1" id="KW-0812">Transmembrane</keyword>
<sequence>MGDAGSYTCTVSAFPGGSLEGTTKLIVKEQQIANPLSAGMVFAIVIAVILLLAIVPAIIYFVFIRKRDPEVRHRVYIDTDGPVMDVSRQSVLKRDVDVVYSVVKLKTDALPPAEEKHSAADVTYSEVAVMRHQFK</sequence>
<dbReference type="Proteomes" id="UP001346869">
    <property type="component" value="Unassembled WGS sequence"/>
</dbReference>
<gene>
    <name evidence="2" type="ORF">PBY51_017289</name>
</gene>
<comment type="caution">
    <text evidence="2">The sequence shown here is derived from an EMBL/GenBank/DDBJ whole genome shotgun (WGS) entry which is preliminary data.</text>
</comment>
<dbReference type="EMBL" id="JAUZQC010000012">
    <property type="protein sequence ID" value="KAK5861845.1"/>
    <property type="molecule type" value="Genomic_DNA"/>
</dbReference>
<name>A0AAN7XGT4_ELEMC</name>
<accession>A0AAN7XGT4</accession>
<organism evidence="2 3">
    <name type="scientific">Eleginops maclovinus</name>
    <name type="common">Patagonian blennie</name>
    <name type="synonym">Eleginus maclovinus</name>
    <dbReference type="NCBI Taxonomy" id="56733"/>
    <lineage>
        <taxon>Eukaryota</taxon>
        <taxon>Metazoa</taxon>
        <taxon>Chordata</taxon>
        <taxon>Craniata</taxon>
        <taxon>Vertebrata</taxon>
        <taxon>Euteleostomi</taxon>
        <taxon>Actinopterygii</taxon>
        <taxon>Neopterygii</taxon>
        <taxon>Teleostei</taxon>
        <taxon>Neoteleostei</taxon>
        <taxon>Acanthomorphata</taxon>
        <taxon>Eupercaria</taxon>
        <taxon>Perciformes</taxon>
        <taxon>Notothenioidei</taxon>
        <taxon>Eleginopidae</taxon>
        <taxon>Eleginops</taxon>
    </lineage>
</organism>
<reference evidence="2 3" key="1">
    <citation type="journal article" date="2023" name="Genes (Basel)">
        <title>Chromosome-Level Genome Assembly and Circadian Gene Repertoire of the Patagonia Blennie Eleginops maclovinus-The Closest Ancestral Proxy of Antarctic Cryonotothenioids.</title>
        <authorList>
            <person name="Cheng C.C."/>
            <person name="Rivera-Colon A.G."/>
            <person name="Minhas B.F."/>
            <person name="Wilson L."/>
            <person name="Rayamajhi N."/>
            <person name="Vargas-Chacoff L."/>
            <person name="Catchen J.M."/>
        </authorList>
    </citation>
    <scope>NUCLEOTIDE SEQUENCE [LARGE SCALE GENOMIC DNA]</scope>
    <source>
        <strain evidence="2">JMC-PN-2008</strain>
    </source>
</reference>
<dbReference type="AlphaFoldDB" id="A0AAN7XGT4"/>
<proteinExistence type="predicted"/>
<keyword evidence="1" id="KW-1133">Transmembrane helix</keyword>
<keyword evidence="1" id="KW-0472">Membrane</keyword>
<evidence type="ECO:0000256" key="1">
    <source>
        <dbReference type="SAM" id="Phobius"/>
    </source>
</evidence>